<reference evidence="2" key="3">
    <citation type="submission" date="2025-09" db="UniProtKB">
        <authorList>
            <consortium name="Ensembl"/>
        </authorList>
    </citation>
    <scope>IDENTIFICATION</scope>
</reference>
<accession>A0A672HNF9</accession>
<dbReference type="NCBIfam" id="NF047352">
    <property type="entry name" value="P_loop_sacsin"/>
    <property type="match status" value="2"/>
</dbReference>
<dbReference type="SUPFAM" id="SSF46565">
    <property type="entry name" value="Chaperone J-domain"/>
    <property type="match status" value="1"/>
</dbReference>
<dbReference type="InParanoid" id="A0A672HNF9"/>
<dbReference type="InterPro" id="IPR058210">
    <property type="entry name" value="SACS/Nov_dom"/>
</dbReference>
<dbReference type="InterPro" id="IPR007842">
    <property type="entry name" value="HEPN_dom"/>
</dbReference>
<reference evidence="2" key="1">
    <citation type="submission" date="2019-06" db="EMBL/GenBank/DDBJ databases">
        <authorList>
            <consortium name="Wellcome Sanger Institute Data Sharing"/>
        </authorList>
    </citation>
    <scope>NUCLEOTIDE SEQUENCE [LARGE SCALE GENOMIC DNA]</scope>
</reference>
<dbReference type="InterPro" id="IPR036890">
    <property type="entry name" value="HATPase_C_sf"/>
</dbReference>
<gene>
    <name evidence="2" type="primary">sacs2</name>
</gene>
<dbReference type="SUPFAM" id="SSF55874">
    <property type="entry name" value="ATPase domain of HSP90 chaperone/DNA topoisomerase II/histidine kinase"/>
    <property type="match status" value="3"/>
</dbReference>
<dbReference type="Ensembl" id="ENSSFAT00005031918.1">
    <property type="protein sequence ID" value="ENSSFAP00005030803.1"/>
    <property type="gene ID" value="ENSSFAG00005015648.1"/>
</dbReference>
<proteinExistence type="predicted"/>
<dbReference type="PANTHER" id="PTHR46919">
    <property type="entry name" value="ZINC FINGER, C3HC4 TYPE (RING FINGER) FAMILY PROTEIN"/>
    <property type="match status" value="1"/>
</dbReference>
<feature type="domain" description="HEPN" evidence="1">
    <location>
        <begin position="4047"/>
        <end position="4163"/>
    </location>
</feature>
<evidence type="ECO:0000259" key="1">
    <source>
        <dbReference type="SMART" id="SM00748"/>
    </source>
</evidence>
<organism evidence="2 3">
    <name type="scientific">Salarias fasciatus</name>
    <name type="common">Jewelled blenny</name>
    <name type="synonym">Blennius fasciatus</name>
    <dbReference type="NCBI Taxonomy" id="181472"/>
    <lineage>
        <taxon>Eukaryota</taxon>
        <taxon>Metazoa</taxon>
        <taxon>Chordata</taxon>
        <taxon>Craniata</taxon>
        <taxon>Vertebrata</taxon>
        <taxon>Euteleostomi</taxon>
        <taxon>Actinopterygii</taxon>
        <taxon>Neopterygii</taxon>
        <taxon>Teleostei</taxon>
        <taxon>Neoteleostei</taxon>
        <taxon>Acanthomorphata</taxon>
        <taxon>Ovalentaria</taxon>
        <taxon>Blenniimorphae</taxon>
        <taxon>Blenniiformes</taxon>
        <taxon>Blennioidei</taxon>
        <taxon>Blenniidae</taxon>
        <taxon>Salariinae</taxon>
        <taxon>Salarias</taxon>
    </lineage>
</organism>
<dbReference type="Proteomes" id="UP000472267">
    <property type="component" value="Chromosome 16"/>
</dbReference>
<dbReference type="Pfam" id="PF05168">
    <property type="entry name" value="HEPN"/>
    <property type="match status" value="1"/>
</dbReference>
<dbReference type="OMA" id="CLAEIWT"/>
<dbReference type="InterPro" id="IPR036869">
    <property type="entry name" value="J_dom_sf"/>
</dbReference>
<sequence>MAGRSIKRNDPTTVGRFGIGFNSVYHTTDVPGIFSSGHLGLMDPQEKIFGERVGGWQWSLDNTEDQEALMTLHDQFQPFRDIVSLVSGQQWSKVVMEDQHFDGTLFRFPLRHEASEISDNLYDSHKVAELFSSFIADAELCLLFLKTVTSVSLIHIDVHGVVTTKLKVNCSVPTEVTVESDANSTIESLTRFKLITLNSEDRKETKWLVTTCTMKEGTVENLDLLAKKLSFLPRVDLAFPCGDRRDCSESRLSCFLPLPNNEANKTGLPVYVNACFGLTDNRRHIKWREEDQKHDEHALWNHLLMKEVLPSAYVTIIQDAIKLAQESVLPVSTVYDLWPDIGQVQHKGEWYAVALDVFHLLFKRNVAVLSLATDERQFVTPSEAVLPCNGPASVDMLSAIRRTLVSFGENLVTLTASVGKAIAKAYPQAAALTQVTPTFIRDILRRNDLRNIDKEDKLYLLEYVLGDGQYNELKGLQLLPVSDGSFRSFTDREEDTALIDSNTFPRHLLPFCEHLFIPEDLRSTCRDRLMDVARKKLFRVINIDAVDVAEYTRRFLPQDWKQAEAKLVMWDTSSSQHPPSDWLRKFWTFLNTHFDKLSRFTGIPLIPISPLSVSEPVSLAKLQGNTTQIFLKSKHSSLPDQIAQLVERFGGTVVRGNDWLKHEDLDSYVLCPTPRSVMKVLMNLDCQHVIRELEAVSHTAREQLKDYLSHLECLSNQEKDWFSKLPVFQTVKGKYVAAQSKQAVLQLSELTLPPDLPMPDSVILCASEVDRRLLQLLSVHILDTAAAASVLIDCIEKKSCSSRDTEKIMTWILQHGNIIFSQNKALKCRCKDLRFIEANGQLKKSSNFFDCRVEAFKVIFESDYFPPPVYTQTPQMFESLTALGLLNKEEDVSPEHLLHATRVIDKLSVSSHAEALKRARVLLKMLNSTDLLSKFSGEQLHCLKMLKWVPCDLLPAVDKRLLNDQSQSCCLFCPEEIRHSMFKDIVGHAMPLVESLSNSVSIKLGLKSLPPPEKVMENLSFLKLKAQKMHDPNTDVDFKKQLQSIYKHMQDNLPVFVTLMNKKTQWLWNHDDFVSPHDLVLEYPPNLDLSSYIRKVPKEYLPFKKLLLEFGMKMMLSTDEICRILCSIQQTIETRPLPFATLSEVRVSIEILNWLWREKKAVDDDIPVPVIIEGEQFSLKPRSTAVFCDISKNGLKELQYNQEGIYVIHSEIPKATAEWLNIPLLSTYILDPEIVGIEQCGQSEPITTRIKNILKEYDEESDIFKELIQNAEDAGADTCKFLVDFRVHKDSPDRLIDPDMALCQGPCLWAFNNEKFTDEDWKNIVRVGSASKENNMEKIGKFGLGFNTVYHVTDIPSILSGNSLLILDPNVTHLKKHIKHKSNPGIKLNLSQQRLLQCFPGQFGPYERIFKCHFSRSGPPQPYPGTLIKLPFRNEEEANKSEISQKVYQKHDIVTFHEHFTKNSQTHLLFLKKIDTLSLQSISNNVSTPPRDDEIETLFTVSKTTVSAMRVPDETSVSKQCQAEKLLMKEDQKCQEVIDCRSIKVVQITTQKSGEPEVQSWLLYNCFGTQQALKMALQKNKQAKFSLPIGGIAVPLQNNAETGKLSPLKTDLIGQAFCFLPLQIQTGLPVNVNGTFAVTSNRKGLWESGVKSDWNKALLQDPVVSAYVAALLALKKMSENEQLETYRYYDFWPDREKVSATFRPLVDAFYFVLSQNADGPELFSDGEHWCSMNNAIFLHESIEKNEKIGALAAEMCKKFVKAPKYVVPLPPWLRNTFRNAGLEKVLQDQTWNWKKFYQEVVFDNLKSMDQKSRDTLVLHAIDLHVKEMDSLLLQYPCIPTTDGQLQYINKLVNPSGSVSCLFELEDGRLLGGTKQDFCSPKRIQRLLALGMANDELPLEDIADKAGTVATTWSVDRGKAYVHLKCLLGLMKKHMDDESSPHWKRLKTTAFLPAFSPGDTKMKKSVKLKRPTEVFSDKCALLVNMTQSVLDHTKLKIHSLDPVLQILGVCSHPELDTVLHQVKEVSKQSLSTDRSEFHNIAYACYKFLNQWIEDFGDDPVISEWAKSFPFILIGNTFVDVIRVAENEQFQAKPYLHVLPPAFTSFGKLWESVGVEKTFTINQYLTVLKELHTQHGNKRLPNSDLSICVTILNAIQNAKEKPTYDCLVPNEQGVLQHASELCFNDSPWMPVSSEVTLCHEKIPRVLACHFGIKTTRHHTLQSHVAEDISPFAFQFEQKEQLTVRIKNIISAYPAKKDILKELIQNADDAEATEIHFVWDKRHHGKEKTFGKKWNHLQGPALCVFNNRVFTDDDLRGIQQLGEGGKQNSAGKTGKYGVGFNSVFHLTDCPSILTGDKKLCISDPSQKYIESHSGKPQSGVGYHLPDTFKNMYIDVYNSFLPDKFPLKDGTMFRLPLRMGANANSSKISTQAVTERDMEELCSALSEDPEGLVLFLTNIRKIVVHQISDQSGTLETIYEVKKTVPKKNKAEKEAFAKYLRQALQQSDEPVAPHKAFYETVISTSDERLSTWIVAEQFGSFKDGNTGKLTGKLPQAALAARVKLKAPQRIPKEWVVDKFSGQSFCTLPLPGQTGLPVHINGNFEVDAARRSLWKEDGQSLKTNWNETLKQDVIAPLYADLLYHIRLSISGEKVPHGRAELSSFLCFWPTVSKNVGKDWHEMIQEVYRAVKDRRLKVIPVMRTSTRTVAGVTLKECSYEWCDISETELTRALYLTQSTNDLINPILEDLGMKLVPQSTCMDNIWASFKSAGVEVKKVGPKTVRDFLRTRPLNDPTQTDEGLPLPITATLIKDKKRCSQLLSFCLTDFNDLKTITKENSTLLDGLPLLLTSDEVLRVFSSTSPKKISIYGDIFLNYKDQFADYETNKRHLDLLQTLNLVTHLTIPHAVQYIKPLIQGFLTECEIDPRTGLCVPNEGMVKWLKYLWRFLISELEQNSDDKPSQTLGHVRKLLSDCCIVPVVCPRLKNKCFLQTMKEMSSVIPLHLDRDVSSILFKLGFMKLNSAFFSDCNRQVFSHLRSELMDVNDKNSVLDQIYNICPSEFSHLTRDEMKELQNFLQSGVSKDKISEEYKRKLKSLPIFETSHGTRVRIDGPNNVFVLNCKRAHEYPDLFVPPDSKSIFLKDSPENVNLAQILKLEVLSDEEYFMRFILPASHRLTERQLVQCLKLLLSLHLKPNQYDEVISSLKTVRLICSSQGRLEMASYYFDDSVALYKKMLPMEKFVPTKFWDDLCDKNYLKLNGAKDLIKKLGMKHAVSRDDLINFAHQLEHEAEGHSNFEELKQKSSSLLQESLNYVAKNKDQGLLQNLADIKFIFPEKIRTELQHYHQPFAAERTPVKMRGSLISKDTTNQDLIWTSMPIIAVNVQPNLKDMMNKVGAHEQPPSHCVTTNMRNICRSQCNTDQLVKTRAKVFRSSYAYLQANGFEEQQLADIPLVLVEKDTQLLKANAACYALPNDLDFRPYLYKIPSQDVRYEEFFKKIGVENEATVVQYCNVLAEIHADSHDKQQLQPNQQKTVKRAVEQLFKSIQNKGNQALVDEVKILYLPAVDGKLHQSSTLFYNDTVFQAKRLEDALETKVLLLEKLSKCYLGNDTYEHHQLLQSLPLKFRPKMLSGFTEEKAVEELMELCEVGAGCEFSGWFERHLSSAEFKYGLICLIRQQSQGKITQEAATDMCDKTFGRIHIVCCKTLETQLWMDEEELDKTASKTDVFVKRGEPGGCLFYLKHNDDLAPKVLNEVNMSLTKEINSLLGNNISPAHLPVLGQLLMCDDLQDVQKTLATHGIHESTEAESIRLDSPDPGTDIPEEWHHSLDMGILNNFEEGEFVGYSMNGKYVYAVIVEEVPGHSGQLSKRYKIDIGEPEPIEVSCLDLYQFKRETKPKPDASCMDVVPLAGTVPHYPPQPAHHLPATVEEAKREIDKCLAEIWTLPEAEKQKAIKRLYLRWHPDKNPDSEFITTEAFKYLLRRLEELKSGTMRHGTAGASYSSRNSDFSHYYSAWDQQARNDRSSRQRFSRGFHFYNFWARDRDVPRPDKAEAQRWCRQARCDLNAASHDTSTGSTEWCLFKVHQAVEKALIAAGYRRNGRRHTAGSISAAAVQVSRFNPELRDLPRIVGILTSLGVDPKKTQYPSCHSYPHIPNTQFKSENEVVALDQASELLDKVEAYCELK</sequence>
<evidence type="ECO:0000313" key="2">
    <source>
        <dbReference type="Ensembl" id="ENSSFAP00005030803.1"/>
    </source>
</evidence>
<dbReference type="PANTHER" id="PTHR46919:SF2">
    <property type="entry name" value="SACSIN"/>
    <property type="match status" value="1"/>
</dbReference>
<reference evidence="2" key="2">
    <citation type="submission" date="2025-08" db="UniProtKB">
        <authorList>
            <consortium name="Ensembl"/>
        </authorList>
    </citation>
    <scope>IDENTIFICATION</scope>
</reference>
<keyword evidence="3" id="KW-1185">Reference proteome</keyword>
<name>A0A672HNF9_SALFA</name>
<dbReference type="Gene3D" id="1.20.120.330">
    <property type="entry name" value="Nucleotidyltransferases domain 2"/>
    <property type="match status" value="1"/>
</dbReference>
<evidence type="ECO:0000313" key="3">
    <source>
        <dbReference type="Proteomes" id="UP000472267"/>
    </source>
</evidence>
<dbReference type="Pfam" id="PF25794">
    <property type="entry name" value="SACS"/>
    <property type="match status" value="3"/>
</dbReference>
<dbReference type="Gene3D" id="3.30.565.10">
    <property type="entry name" value="Histidine kinase-like ATPase, C-terminal domain"/>
    <property type="match status" value="1"/>
</dbReference>
<dbReference type="SUPFAM" id="SSF81593">
    <property type="entry name" value="Nucleotidyltransferase substrate binding subunit/domain"/>
    <property type="match status" value="1"/>
</dbReference>
<dbReference type="Gene3D" id="1.10.287.110">
    <property type="entry name" value="DnaJ domain"/>
    <property type="match status" value="1"/>
</dbReference>
<protein>
    <submittedName>
        <fullName evidence="2">Sacsin-like</fullName>
    </submittedName>
</protein>
<dbReference type="SMART" id="SM00748">
    <property type="entry name" value="HEPN"/>
    <property type="match status" value="1"/>
</dbReference>